<evidence type="ECO:0000313" key="1">
    <source>
        <dbReference type="EMBL" id="GFZ83876.1"/>
    </source>
</evidence>
<comment type="caution">
    <text evidence="1">The sequence shown here is derived from an EMBL/GenBank/DDBJ whole genome shotgun (WGS) entry which is preliminary data.</text>
</comment>
<keyword evidence="2" id="KW-1185">Reference proteome</keyword>
<dbReference type="EMBL" id="BMIC01000001">
    <property type="protein sequence ID" value="GFZ83876.1"/>
    <property type="molecule type" value="Genomic_DNA"/>
</dbReference>
<dbReference type="AlphaFoldDB" id="A0A8J2TNT4"/>
<accession>A0A8J2TNT4</accession>
<sequence>MKISQKILTEISQITRAIEDKYPELQKYLDELPITLSDDDNKVEKMDEKMLKEYLENLKSIVKKYKKEY</sequence>
<proteinExistence type="predicted"/>
<reference evidence="1 2" key="1">
    <citation type="journal article" date="2014" name="Int. J. Syst. Evol. Microbiol.">
        <title>Complete genome sequence of Corynebacterium casei LMG S-19264T (=DSM 44701T), isolated from a smear-ripened cheese.</title>
        <authorList>
            <consortium name="US DOE Joint Genome Institute (JGI-PGF)"/>
            <person name="Walter F."/>
            <person name="Albersmeier A."/>
            <person name="Kalinowski J."/>
            <person name="Ruckert C."/>
        </authorList>
    </citation>
    <scope>NUCLEOTIDE SEQUENCE [LARGE SCALE GENOMIC DNA]</scope>
    <source>
        <strain evidence="1 2">CGMCC 1.15295</strain>
    </source>
</reference>
<dbReference type="Proteomes" id="UP000598120">
    <property type="component" value="Unassembled WGS sequence"/>
</dbReference>
<name>A0A8J2TNT4_9FLAO</name>
<evidence type="ECO:0000313" key="2">
    <source>
        <dbReference type="Proteomes" id="UP000598120"/>
    </source>
</evidence>
<organism evidence="1 2">
    <name type="scientific">Aquaticitalea lipolytica</name>
    <dbReference type="NCBI Taxonomy" id="1247562"/>
    <lineage>
        <taxon>Bacteria</taxon>
        <taxon>Pseudomonadati</taxon>
        <taxon>Bacteroidota</taxon>
        <taxon>Flavobacteriia</taxon>
        <taxon>Flavobacteriales</taxon>
        <taxon>Flavobacteriaceae</taxon>
        <taxon>Aquaticitalea</taxon>
    </lineage>
</organism>
<protein>
    <submittedName>
        <fullName evidence="1">Uncharacterized protein</fullName>
    </submittedName>
</protein>
<dbReference type="RefSeq" id="WP_188605553.1">
    <property type="nucleotide sequence ID" value="NZ_BMIC01000001.1"/>
</dbReference>
<gene>
    <name evidence="1" type="ORF">GCM10011531_13580</name>
</gene>